<evidence type="ECO:0000313" key="3">
    <source>
        <dbReference type="EMBL" id="GAA1624675.1"/>
    </source>
</evidence>
<keyword evidence="2" id="KW-0560">Oxidoreductase</keyword>
<dbReference type="SUPFAM" id="SSF51735">
    <property type="entry name" value="NAD(P)-binding Rossmann-fold domains"/>
    <property type="match status" value="1"/>
</dbReference>
<evidence type="ECO:0000313" key="4">
    <source>
        <dbReference type="Proteomes" id="UP001500064"/>
    </source>
</evidence>
<dbReference type="PRINTS" id="PR00080">
    <property type="entry name" value="SDRFAMILY"/>
</dbReference>
<dbReference type="Pfam" id="PF13561">
    <property type="entry name" value="adh_short_C2"/>
    <property type="match status" value="1"/>
</dbReference>
<name>A0ABN2F097_9ACTN</name>
<organism evidence="3 4">
    <name type="scientific">Nonomuraea maheshkhaliensis</name>
    <dbReference type="NCBI Taxonomy" id="419590"/>
    <lineage>
        <taxon>Bacteria</taxon>
        <taxon>Bacillati</taxon>
        <taxon>Actinomycetota</taxon>
        <taxon>Actinomycetes</taxon>
        <taxon>Streptosporangiales</taxon>
        <taxon>Streptosporangiaceae</taxon>
        <taxon>Nonomuraea</taxon>
    </lineage>
</organism>
<sequence>MLPDHTACLERARSEEMAGRVVLITGAASGIGPAIATAFAAAGATVAAVDLPGSPLAELVAAIPGMVVYAADLSDPSAAAEMVAHVERHAGPIEVCVQAAGTFSAAAVTETTAVQWRHMFAVNAEATFHVARSVAQVMIPRRRGAIVTIASDAASAPRVHSAAYAASTAAAVMFTRCLALELAPHGIRCNVVSPGPTDTATLQATGPDLTGTIAGALDRWRQGIPQRRVTQPTEIAEAVLFLCADRARHITMRELIVDGGASLI</sequence>
<keyword evidence="4" id="KW-1185">Reference proteome</keyword>
<dbReference type="RefSeq" id="WP_346103660.1">
    <property type="nucleotide sequence ID" value="NZ_BAAAMU010000011.1"/>
</dbReference>
<dbReference type="EMBL" id="BAAAMU010000011">
    <property type="protein sequence ID" value="GAA1624675.1"/>
    <property type="molecule type" value="Genomic_DNA"/>
</dbReference>
<evidence type="ECO:0000256" key="1">
    <source>
        <dbReference type="ARBA" id="ARBA00006484"/>
    </source>
</evidence>
<dbReference type="PRINTS" id="PR00081">
    <property type="entry name" value="GDHRDH"/>
</dbReference>
<evidence type="ECO:0000256" key="2">
    <source>
        <dbReference type="ARBA" id="ARBA00023002"/>
    </source>
</evidence>
<dbReference type="PANTHER" id="PTHR42760:SF115">
    <property type="entry name" value="3-OXOACYL-[ACYL-CARRIER-PROTEIN] REDUCTASE FABG"/>
    <property type="match status" value="1"/>
</dbReference>
<dbReference type="Gene3D" id="3.40.50.720">
    <property type="entry name" value="NAD(P)-binding Rossmann-like Domain"/>
    <property type="match status" value="1"/>
</dbReference>
<dbReference type="InterPro" id="IPR036291">
    <property type="entry name" value="NAD(P)-bd_dom_sf"/>
</dbReference>
<comment type="caution">
    <text evidence="3">The sequence shown here is derived from an EMBL/GenBank/DDBJ whole genome shotgun (WGS) entry which is preliminary data.</text>
</comment>
<protein>
    <submittedName>
        <fullName evidence="3">2,3-dihydro-2,3-dihydroxybenzoate dehydrogenase</fullName>
    </submittedName>
</protein>
<dbReference type="InterPro" id="IPR002347">
    <property type="entry name" value="SDR_fam"/>
</dbReference>
<dbReference type="Proteomes" id="UP001500064">
    <property type="component" value="Unassembled WGS sequence"/>
</dbReference>
<comment type="similarity">
    <text evidence="1">Belongs to the short-chain dehydrogenases/reductases (SDR) family.</text>
</comment>
<reference evidence="3 4" key="1">
    <citation type="journal article" date="2019" name="Int. J. Syst. Evol. Microbiol.">
        <title>The Global Catalogue of Microorganisms (GCM) 10K type strain sequencing project: providing services to taxonomists for standard genome sequencing and annotation.</title>
        <authorList>
            <consortium name="The Broad Institute Genomics Platform"/>
            <consortium name="The Broad Institute Genome Sequencing Center for Infectious Disease"/>
            <person name="Wu L."/>
            <person name="Ma J."/>
        </authorList>
    </citation>
    <scope>NUCLEOTIDE SEQUENCE [LARGE SCALE GENOMIC DNA]</scope>
    <source>
        <strain evidence="3 4">JCM 13929</strain>
    </source>
</reference>
<accession>A0ABN2F097</accession>
<gene>
    <name evidence="3" type="primary">dhbA</name>
    <name evidence="3" type="ORF">GCM10009733_021730</name>
</gene>
<dbReference type="PANTHER" id="PTHR42760">
    <property type="entry name" value="SHORT-CHAIN DEHYDROGENASES/REDUCTASES FAMILY MEMBER"/>
    <property type="match status" value="1"/>
</dbReference>
<proteinExistence type="inferred from homology"/>